<sequence>MSKDDSGDGTQPCLDFAWSELSELLRLAQFVGFGLFSDPQQAAYLEQLACLLCNMARGMLAGVHELLTAALEGLPPLLAGRFGLALQPLLAAVTSSAAPALVFARRPGGVGAVSSGQVPHIPLLGESRSNSNRRKPHALAREESMGGGAWRPSADLLADVAVAGNSVSGWAVPGSGPQGLGRVKAVRTALAHTLLQRALRETTRGGSQPQVTLPSPLPPAAAPTAPSATSAISFNSRPQPATIVLADASGAALEEAGPGRDVLLAANLTGVSAVAALLLIAEASGLYGHGMIPGGLGGAFVPGIGSARVRNDSALLPSPSAPLPLLPASTTVAPAAPQPHAVSYVEANGSNAQGMAGGVARVVESFALSLSQQPSPRRTRDGSIGPQVCPRSRIGAPALTAHGGTDGPSLQAAFTSLPGGDVAAGASPRAAANGSSHHHHQVQSFPAAAGSVLPKSPSMNSSLASGPAHASASLTASAPAPFRLALYLVSPESVPAGVLDAVAAEMKVLAPLLFDAFHAALDAGGLAAAEWSSLQGQLMQRCPTTGQLPSHGSIDAAGTTGPGAYGPPHPHSAHPAHVMPSGSSLAPHSPRRGSGSDVASPVPRRGELGGSGSRLRLMSGAENNAATAESGGRRVSRHQTLHGGAPGPGGPGPGPGPSLDPLRNPEQGLLLSESNAGVGGGTRGAAGEGVDEDVLGELLMETQMEDLEGVGRDTVEAYNRAGWSAHPHGRKASRASCLMMSSPLIKLEDVSGPRPLELMVTSARSRLTAVATGGEAGEETRLAVAQDLAAVELLEVVGSGGQGVVFRGSLHGLEAAIKVWEHGARAPLEHDGDGLSGGLDDDDVDAASAASPSGGDRKDAAAAARADEAIQAGSSRDCIRQAKRGAMEVAVTCTLSHPNIVQTYAHFSDVVVVERQTALTAVLGGAPQLRLVAHDDPIFRGGRAGPLNTVLCLEYCDAGTLLSAARRGDFRLPGSGPRDGPVWPDLVPLVTSLLEVALALRYLHARRLVHCDLKPGNVLLKTNSRDPRGWTCKLSDFGCVRLMDDFGTDGSPGFRMAQVFGTVAYMAPECFGRGRLLNAAVDVYAFGILMWELLHCLAPHSKADPKDLPRQVVRHGLRPEFHPLAPPEFSALAARCWAPQPERRPTATQLVAQVQQLLGVARSVASRQRQGGRAHQSAAQTPPLQLQPQPQGVPSPMPQQPPPAKLASPLPSQQRSPPPRQQPSPQPPGPGQAPAAGPGPGQAQGLAPRAQLLMAQPPPHLPVPGTQGQGMAPKDLLRFPSSSLGSRPQLQLQPQPLPHAHSHQPHHHLGGAPRLAERVVVGQAQLAQAAAQQRQAAEAAAAQAGVNGMGAGAGPRAGLGLGLPQSSVGGGVGGGGSWDGQPLPRNAPLGAGGGSRRRPQSVDAPGYAAHLALGALQPAQLLTPQQPEPHLRQQQQQQQPKALSGGQVAAFVNAARAPVIPGPGARAQTLVPNGSGELSLT</sequence>
<feature type="domain" description="Protein kinase" evidence="2">
    <location>
        <begin position="791"/>
        <end position="1158"/>
    </location>
</feature>
<dbReference type="Pfam" id="PF00069">
    <property type="entry name" value="Pkinase"/>
    <property type="match status" value="1"/>
</dbReference>
<feature type="compositionally biased region" description="Low complexity" evidence="1">
    <location>
        <begin position="1205"/>
        <end position="1215"/>
    </location>
</feature>
<dbReference type="PANTHER" id="PTHR44329:SF214">
    <property type="entry name" value="PROTEIN KINASE DOMAIN-CONTAINING PROTEIN"/>
    <property type="match status" value="1"/>
</dbReference>
<proteinExistence type="predicted"/>
<organism evidence="3 4">
    <name type="scientific">Edaphochlamys debaryana</name>
    <dbReference type="NCBI Taxonomy" id="47281"/>
    <lineage>
        <taxon>Eukaryota</taxon>
        <taxon>Viridiplantae</taxon>
        <taxon>Chlorophyta</taxon>
        <taxon>core chlorophytes</taxon>
        <taxon>Chlorophyceae</taxon>
        <taxon>CS clade</taxon>
        <taxon>Chlamydomonadales</taxon>
        <taxon>Chlamydomonadales incertae sedis</taxon>
        <taxon>Edaphochlamys</taxon>
    </lineage>
</organism>
<dbReference type="EMBL" id="JAEHOE010000096">
    <property type="protein sequence ID" value="KAG2487488.1"/>
    <property type="molecule type" value="Genomic_DNA"/>
</dbReference>
<feature type="region of interest" description="Disordered" evidence="1">
    <location>
        <begin position="121"/>
        <end position="146"/>
    </location>
</feature>
<dbReference type="PANTHER" id="PTHR44329">
    <property type="entry name" value="SERINE/THREONINE-PROTEIN KINASE TNNI3K-RELATED"/>
    <property type="match status" value="1"/>
</dbReference>
<feature type="compositionally biased region" description="Polar residues" evidence="1">
    <location>
        <begin position="1470"/>
        <end position="1481"/>
    </location>
</feature>
<evidence type="ECO:0000259" key="2">
    <source>
        <dbReference type="PROSITE" id="PS50011"/>
    </source>
</evidence>
<dbReference type="InterPro" id="IPR051681">
    <property type="entry name" value="Ser/Thr_Kinases-Pseudokinases"/>
</dbReference>
<keyword evidence="4" id="KW-1185">Reference proteome</keyword>
<feature type="region of interest" description="Disordered" evidence="1">
    <location>
        <begin position="1418"/>
        <end position="1447"/>
    </location>
</feature>
<reference evidence="3" key="1">
    <citation type="journal article" date="2020" name="bioRxiv">
        <title>Comparative genomics of Chlamydomonas.</title>
        <authorList>
            <person name="Craig R.J."/>
            <person name="Hasan A.R."/>
            <person name="Ness R.W."/>
            <person name="Keightley P.D."/>
        </authorList>
    </citation>
    <scope>NUCLEOTIDE SEQUENCE</scope>
    <source>
        <strain evidence="3">CCAP 11/70</strain>
    </source>
</reference>
<dbReference type="GO" id="GO:0005524">
    <property type="term" value="F:ATP binding"/>
    <property type="evidence" value="ECO:0007669"/>
    <property type="project" value="InterPro"/>
</dbReference>
<dbReference type="InterPro" id="IPR011009">
    <property type="entry name" value="Kinase-like_dom_sf"/>
</dbReference>
<dbReference type="OrthoDB" id="4062651at2759"/>
<accession>A0A835XNV2</accession>
<dbReference type="PROSITE" id="PS00108">
    <property type="entry name" value="PROTEIN_KINASE_ST"/>
    <property type="match status" value="1"/>
</dbReference>
<gene>
    <name evidence="3" type="ORF">HYH03_013907</name>
</gene>
<feature type="compositionally biased region" description="Low complexity" evidence="1">
    <location>
        <begin position="420"/>
        <end position="435"/>
    </location>
</feature>
<feature type="compositionally biased region" description="Pro residues" evidence="1">
    <location>
        <begin position="648"/>
        <end position="658"/>
    </location>
</feature>
<feature type="region of interest" description="Disordered" evidence="1">
    <location>
        <begin position="200"/>
        <end position="233"/>
    </location>
</feature>
<feature type="region of interest" description="Disordered" evidence="1">
    <location>
        <begin position="1163"/>
        <end position="1312"/>
    </location>
</feature>
<dbReference type="SMART" id="SM00220">
    <property type="entry name" value="S_TKc"/>
    <property type="match status" value="1"/>
</dbReference>
<dbReference type="InterPro" id="IPR000719">
    <property type="entry name" value="Prot_kinase_dom"/>
</dbReference>
<comment type="caution">
    <text evidence="3">The sequence shown here is derived from an EMBL/GenBank/DDBJ whole genome shotgun (WGS) entry which is preliminary data.</text>
</comment>
<feature type="region of interest" description="Disordered" evidence="1">
    <location>
        <begin position="829"/>
        <end position="862"/>
    </location>
</feature>
<feature type="region of interest" description="Disordered" evidence="1">
    <location>
        <begin position="542"/>
        <end position="666"/>
    </location>
</feature>
<protein>
    <recommendedName>
        <fullName evidence="2">Protein kinase domain-containing protein</fullName>
    </recommendedName>
</protein>
<feature type="region of interest" description="Disordered" evidence="1">
    <location>
        <begin position="370"/>
        <end position="445"/>
    </location>
</feature>
<evidence type="ECO:0000313" key="4">
    <source>
        <dbReference type="Proteomes" id="UP000612055"/>
    </source>
</evidence>
<dbReference type="Proteomes" id="UP000612055">
    <property type="component" value="Unassembled WGS sequence"/>
</dbReference>
<feature type="compositionally biased region" description="Basic residues" evidence="1">
    <location>
        <begin position="1300"/>
        <end position="1309"/>
    </location>
</feature>
<feature type="compositionally biased region" description="Low complexity" evidence="1">
    <location>
        <begin position="222"/>
        <end position="231"/>
    </location>
</feature>
<feature type="compositionally biased region" description="Low complexity" evidence="1">
    <location>
        <begin position="1280"/>
        <end position="1294"/>
    </location>
</feature>
<evidence type="ECO:0000313" key="3">
    <source>
        <dbReference type="EMBL" id="KAG2487488.1"/>
    </source>
</evidence>
<dbReference type="PROSITE" id="PS50011">
    <property type="entry name" value="PROTEIN_KINASE_DOM"/>
    <property type="match status" value="1"/>
</dbReference>
<evidence type="ECO:0000256" key="1">
    <source>
        <dbReference type="SAM" id="MobiDB-lite"/>
    </source>
</evidence>
<feature type="compositionally biased region" description="Low complexity" evidence="1">
    <location>
        <begin position="1176"/>
        <end position="1190"/>
    </location>
</feature>
<dbReference type="Gene3D" id="1.10.510.10">
    <property type="entry name" value="Transferase(Phosphotransferase) domain 1"/>
    <property type="match status" value="1"/>
</dbReference>
<dbReference type="SUPFAM" id="SSF56112">
    <property type="entry name" value="Protein kinase-like (PK-like)"/>
    <property type="match status" value="1"/>
</dbReference>
<feature type="compositionally biased region" description="Pro residues" evidence="1">
    <location>
        <begin position="1191"/>
        <end position="1204"/>
    </location>
</feature>
<dbReference type="GO" id="GO:0004674">
    <property type="term" value="F:protein serine/threonine kinase activity"/>
    <property type="evidence" value="ECO:0007669"/>
    <property type="project" value="TreeGrafter"/>
</dbReference>
<feature type="region of interest" description="Disordered" evidence="1">
    <location>
        <begin position="1461"/>
        <end position="1481"/>
    </location>
</feature>
<name>A0A835XNV2_9CHLO</name>
<feature type="compositionally biased region" description="Gly residues" evidence="1">
    <location>
        <begin position="1368"/>
        <end position="1378"/>
    </location>
</feature>
<dbReference type="InterPro" id="IPR008271">
    <property type="entry name" value="Ser/Thr_kinase_AS"/>
</dbReference>
<feature type="compositionally biased region" description="Low complexity" evidence="1">
    <location>
        <begin position="1232"/>
        <end position="1253"/>
    </location>
</feature>
<feature type="region of interest" description="Disordered" evidence="1">
    <location>
        <begin position="1368"/>
        <end position="1406"/>
    </location>
</feature>
<feature type="compositionally biased region" description="Pro residues" evidence="1">
    <location>
        <begin position="1216"/>
        <end position="1231"/>
    </location>
</feature>